<reference evidence="1" key="1">
    <citation type="submission" date="2023-07" db="EMBL/GenBank/DDBJ databases">
        <title>Black Yeasts Isolated from many extreme environments.</title>
        <authorList>
            <person name="Coleine C."/>
            <person name="Stajich J.E."/>
            <person name="Selbmann L."/>
        </authorList>
    </citation>
    <scope>NUCLEOTIDE SEQUENCE</scope>
    <source>
        <strain evidence="1">CCFEE 5714</strain>
    </source>
</reference>
<keyword evidence="2" id="KW-1185">Reference proteome</keyword>
<organism evidence="1 2">
    <name type="scientific">Vermiconidia calcicola</name>
    <dbReference type="NCBI Taxonomy" id="1690605"/>
    <lineage>
        <taxon>Eukaryota</taxon>
        <taxon>Fungi</taxon>
        <taxon>Dikarya</taxon>
        <taxon>Ascomycota</taxon>
        <taxon>Pezizomycotina</taxon>
        <taxon>Dothideomycetes</taxon>
        <taxon>Dothideomycetidae</taxon>
        <taxon>Mycosphaerellales</taxon>
        <taxon>Extremaceae</taxon>
        <taxon>Vermiconidia</taxon>
    </lineage>
</organism>
<accession>A0ACC3N3C6</accession>
<dbReference type="EMBL" id="JAUTXU010000094">
    <property type="protein sequence ID" value="KAK3709287.1"/>
    <property type="molecule type" value="Genomic_DNA"/>
</dbReference>
<name>A0ACC3N3C6_9PEZI</name>
<comment type="caution">
    <text evidence="1">The sequence shown here is derived from an EMBL/GenBank/DDBJ whole genome shotgun (WGS) entry which is preliminary data.</text>
</comment>
<gene>
    <name evidence="1" type="ORF">LTR37_011025</name>
</gene>
<protein>
    <submittedName>
        <fullName evidence="1">Uncharacterized protein</fullName>
    </submittedName>
</protein>
<evidence type="ECO:0000313" key="1">
    <source>
        <dbReference type="EMBL" id="KAK3709287.1"/>
    </source>
</evidence>
<proteinExistence type="predicted"/>
<evidence type="ECO:0000313" key="2">
    <source>
        <dbReference type="Proteomes" id="UP001281147"/>
    </source>
</evidence>
<sequence length="274" mass="31134">MLTLDLAQRVDANWNFTPGRDFIESFVQFQVPEELSLESLLLLKERAKRVKGTGQNDEPYLETIPEVDDLFKNYFPASLQSLRITHVYRNIEKPLIGEPRPPGKLYEDVLNDEKLKAQLDKEYSQAGMVDLRTADSDKCLSIPRGFVIGDYKASNSNYLAKGAGIRHLPPLWQAIVAEFNAAGVRVKVGVETQGPLRHKIANSRPFAGWMGPPVPVIDFDDNEQMAKSSWRSQDECYWSHPAGDRWRVHTFGGSFPYVRYMYEGQSLSSFSFPD</sequence>
<dbReference type="Proteomes" id="UP001281147">
    <property type="component" value="Unassembled WGS sequence"/>
</dbReference>